<reference evidence="5 6" key="1">
    <citation type="journal article" date="2013" name="Genome Announc.">
        <title>Draft genome sequences for three mercury-methylating, sulfate-reducing bacteria.</title>
        <authorList>
            <person name="Brown S.D."/>
            <person name="Hurt R.A.Jr."/>
            <person name="Gilmour C.C."/>
            <person name="Elias D.A."/>
        </authorList>
    </citation>
    <scope>NUCLEOTIDE SEQUENCE [LARGE SCALE GENOMIC DNA]</scope>
    <source>
        <strain evidence="5 6">DSM 16529</strain>
    </source>
</reference>
<dbReference type="Gene3D" id="1.10.530.10">
    <property type="match status" value="1"/>
</dbReference>
<name>S7UKU7_9BACT</name>
<keyword evidence="6" id="KW-1185">Reference proteome</keyword>
<dbReference type="Pfam" id="PF01464">
    <property type="entry name" value="SLT"/>
    <property type="match status" value="1"/>
</dbReference>
<dbReference type="InterPro" id="IPR023346">
    <property type="entry name" value="Lysozyme-like_dom_sf"/>
</dbReference>
<dbReference type="RefSeq" id="WP_020886640.1">
    <property type="nucleotide sequence ID" value="NZ_ATHI01000010.1"/>
</dbReference>
<evidence type="ECO:0000256" key="2">
    <source>
        <dbReference type="SAM" id="SignalP"/>
    </source>
</evidence>
<dbReference type="InterPro" id="IPR000189">
    <property type="entry name" value="Transglyc_AS"/>
</dbReference>
<dbReference type="SUPFAM" id="SSF53955">
    <property type="entry name" value="Lysozyme-like"/>
    <property type="match status" value="1"/>
</dbReference>
<feature type="domain" description="Transglycosylase SLT" evidence="3">
    <location>
        <begin position="233"/>
        <end position="354"/>
    </location>
</feature>
<dbReference type="Pfam" id="PF11873">
    <property type="entry name" value="Mltc_N"/>
    <property type="match status" value="1"/>
</dbReference>
<dbReference type="PANTHER" id="PTHR37423">
    <property type="entry name" value="SOLUBLE LYTIC MUREIN TRANSGLYCOSYLASE-RELATED"/>
    <property type="match status" value="1"/>
</dbReference>
<gene>
    <name evidence="5" type="ORF">dsat_2756</name>
</gene>
<dbReference type="PANTHER" id="PTHR37423:SF2">
    <property type="entry name" value="MEMBRANE-BOUND LYTIC MUREIN TRANSGLYCOSYLASE C"/>
    <property type="match status" value="1"/>
</dbReference>
<dbReference type="GO" id="GO:0016020">
    <property type="term" value="C:membrane"/>
    <property type="evidence" value="ECO:0007669"/>
    <property type="project" value="InterPro"/>
</dbReference>
<dbReference type="Proteomes" id="UP000014975">
    <property type="component" value="Unassembled WGS sequence"/>
</dbReference>
<keyword evidence="2" id="KW-0732">Signal</keyword>
<evidence type="ECO:0000256" key="1">
    <source>
        <dbReference type="ARBA" id="ARBA00007734"/>
    </source>
</evidence>
<organism evidence="5 6">
    <name type="scientific">Alkalidesulfovibrio alkalitolerans DSM 16529</name>
    <dbReference type="NCBI Taxonomy" id="1121439"/>
    <lineage>
        <taxon>Bacteria</taxon>
        <taxon>Pseudomonadati</taxon>
        <taxon>Thermodesulfobacteriota</taxon>
        <taxon>Desulfovibrionia</taxon>
        <taxon>Desulfovibrionales</taxon>
        <taxon>Desulfovibrionaceae</taxon>
        <taxon>Alkalidesulfovibrio</taxon>
    </lineage>
</organism>
<dbReference type="InterPro" id="IPR024570">
    <property type="entry name" value="Murein_transglycosylaseC_N"/>
</dbReference>
<dbReference type="eggNOG" id="COG0741">
    <property type="taxonomic scope" value="Bacteria"/>
</dbReference>
<feature type="domain" description="Murein transglycosylase-C N-terminal" evidence="4">
    <location>
        <begin position="70"/>
        <end position="229"/>
    </location>
</feature>
<dbReference type="CDD" id="cd16893">
    <property type="entry name" value="LT_MltC_MltE"/>
    <property type="match status" value="1"/>
</dbReference>
<dbReference type="GO" id="GO:0000270">
    <property type="term" value="P:peptidoglycan metabolic process"/>
    <property type="evidence" value="ECO:0007669"/>
    <property type="project" value="InterPro"/>
</dbReference>
<evidence type="ECO:0000313" key="6">
    <source>
        <dbReference type="Proteomes" id="UP000014975"/>
    </source>
</evidence>
<evidence type="ECO:0000259" key="3">
    <source>
        <dbReference type="Pfam" id="PF01464"/>
    </source>
</evidence>
<comment type="similarity">
    <text evidence="1">Belongs to the transglycosylase Slt family.</text>
</comment>
<dbReference type="GO" id="GO:0008933">
    <property type="term" value="F:peptidoglycan lytic transglycosylase activity"/>
    <property type="evidence" value="ECO:0007669"/>
    <property type="project" value="InterPro"/>
</dbReference>
<feature type="signal peptide" evidence="2">
    <location>
        <begin position="1"/>
        <end position="21"/>
    </location>
</feature>
<comment type="caution">
    <text evidence="5">The sequence shown here is derived from an EMBL/GenBank/DDBJ whole genome shotgun (WGS) entry which is preliminary data.</text>
</comment>
<evidence type="ECO:0000313" key="5">
    <source>
        <dbReference type="EMBL" id="EPR34474.1"/>
    </source>
</evidence>
<proteinExistence type="inferred from homology"/>
<dbReference type="STRING" id="1121439.dsat_2756"/>
<dbReference type="EMBL" id="ATHI01000010">
    <property type="protein sequence ID" value="EPR34474.1"/>
    <property type="molecule type" value="Genomic_DNA"/>
</dbReference>
<dbReference type="PROSITE" id="PS00922">
    <property type="entry name" value="TRANSGLYCOSYLASE"/>
    <property type="match status" value="1"/>
</dbReference>
<evidence type="ECO:0000259" key="4">
    <source>
        <dbReference type="Pfam" id="PF11873"/>
    </source>
</evidence>
<sequence>MRRFALFALLCALGAAPLLLTACTSRTVSDAVTIARSPSSTTVSQVLGRRAVDYAANPQVLERDLKAFATALQKLFERLEDRAEERWGKGEAELPGPKKYVKYLDNYQSRCIVDFEAGTVVVETVDQDRPMEALREAVVVTLLTPRDPRAVDLFTDSSVQLGAEPYLYGLVKDHEGEDIRWEWRAGRFADWLVQRRLQTRSVTRDGKALTVRSVRVDMVPGHLEARARQYLPLARKHAEAFGLDPTLVLAIMRVESDFNPFAVSHAGALGLMQVVPSTAGRDVYQFLNGRPGHPSGDELFDPDFNIRYGSAYLHLVKNRYLPAADPISREYCAIAAYNGGPGSVQRVFAADRAEALRRIDAMPPDAVYDHLTERHPASETRRYLWKVVMARREFRAI</sequence>
<dbReference type="PROSITE" id="PS51257">
    <property type="entry name" value="PROKAR_LIPOPROTEIN"/>
    <property type="match status" value="1"/>
</dbReference>
<dbReference type="PATRIC" id="fig|1121439.3.peg.1160"/>
<accession>S7UKU7</accession>
<dbReference type="InterPro" id="IPR008258">
    <property type="entry name" value="Transglycosylase_SLT_dom_1"/>
</dbReference>
<feature type="chain" id="PRO_5004544882" evidence="2">
    <location>
        <begin position="22"/>
        <end position="397"/>
    </location>
</feature>
<dbReference type="AlphaFoldDB" id="S7UKU7"/>
<protein>
    <submittedName>
        <fullName evidence="5">Putative murein transglycosylase-C</fullName>
    </submittedName>
</protein>
<dbReference type="OrthoDB" id="9781970at2"/>